<protein>
    <submittedName>
        <fullName evidence="2">Uncharacterized protein</fullName>
    </submittedName>
</protein>
<accession>A0A7C8M9Y4</accession>
<organism evidence="2 3">
    <name type="scientific">Massariosphaeria phaeospora</name>
    <dbReference type="NCBI Taxonomy" id="100035"/>
    <lineage>
        <taxon>Eukaryota</taxon>
        <taxon>Fungi</taxon>
        <taxon>Dikarya</taxon>
        <taxon>Ascomycota</taxon>
        <taxon>Pezizomycotina</taxon>
        <taxon>Dothideomycetes</taxon>
        <taxon>Pleosporomycetidae</taxon>
        <taxon>Pleosporales</taxon>
        <taxon>Pleosporales incertae sedis</taxon>
        <taxon>Massariosphaeria</taxon>
    </lineage>
</organism>
<proteinExistence type="predicted"/>
<dbReference type="AlphaFoldDB" id="A0A7C8M9Y4"/>
<comment type="caution">
    <text evidence="2">The sequence shown here is derived from an EMBL/GenBank/DDBJ whole genome shotgun (WGS) entry which is preliminary data.</text>
</comment>
<dbReference type="Proteomes" id="UP000481861">
    <property type="component" value="Unassembled WGS sequence"/>
</dbReference>
<name>A0A7C8M9Y4_9PLEO</name>
<feature type="region of interest" description="Disordered" evidence="1">
    <location>
        <begin position="39"/>
        <end position="61"/>
    </location>
</feature>
<sequence>MASAAIGDRAFEGPNRARIDRVTDCGGFWAQRLHDNQSVGKKPNRLPRYMASSPRRGKGIRGHCQVSAGPRAAGGGTCSVECGQARQRGRGAGAGAGASLLTTGTSVDARTAPPWPQLSCLPFVLLPVGFFHARRIPPTFRCLQRVFESSKLHHQIHDAHFGPPSHQPLNACAPVYSLPSRVPSTLSRTTHPCEPPIQQTMPVEFISPPNARELLPPLLACLSTASASKQPPPALFSLLSPILRQRVQLLASDNWLPLLCWNSEVASRLPQVVSTIDAEPHPVSGEIEVEEPERILYRRSDPETLHSRLVLSDFGLIPTYLWCAGGDKGNRWELAELRPIQDEDDGTEWFPNMNEANEAGFRRKSYGANSGASHMTDAATVQEPSSTQEEEEDDDDYWAAYDRTPAQTPHKRSPVPVSNGRVQVGPTNSELEYFARYANEVQPALDAHDPDEEGPGPGESTLNGDSLDYNRKPQTEPLETSNLGPNGYDSSMPPPFTADSANRLNGNPPNPFDNNKPEHIESLESDHFADLNHPRPSSSASSGSVEKLEREAARDSQAERAIKQHISTDMKSLFRLARTAGIQREEFERIIQRELEVLPLLEQDD</sequence>
<keyword evidence="3" id="KW-1185">Reference proteome</keyword>
<gene>
    <name evidence="2" type="ORF">BDV95DRAFT_591684</name>
</gene>
<feature type="compositionally biased region" description="Basic and acidic residues" evidence="1">
    <location>
        <begin position="546"/>
        <end position="564"/>
    </location>
</feature>
<feature type="compositionally biased region" description="Acidic residues" evidence="1">
    <location>
        <begin position="388"/>
        <end position="397"/>
    </location>
</feature>
<evidence type="ECO:0000313" key="3">
    <source>
        <dbReference type="Proteomes" id="UP000481861"/>
    </source>
</evidence>
<dbReference type="EMBL" id="JAADJZ010000005">
    <property type="protein sequence ID" value="KAF2874920.1"/>
    <property type="molecule type" value="Genomic_DNA"/>
</dbReference>
<feature type="compositionally biased region" description="Basic and acidic residues" evidence="1">
    <location>
        <begin position="515"/>
        <end position="533"/>
    </location>
</feature>
<evidence type="ECO:0000256" key="1">
    <source>
        <dbReference type="SAM" id="MobiDB-lite"/>
    </source>
</evidence>
<reference evidence="2 3" key="1">
    <citation type="submission" date="2020-01" db="EMBL/GenBank/DDBJ databases">
        <authorList>
            <consortium name="DOE Joint Genome Institute"/>
            <person name="Haridas S."/>
            <person name="Albert R."/>
            <person name="Binder M."/>
            <person name="Bloem J."/>
            <person name="Labutti K."/>
            <person name="Salamov A."/>
            <person name="Andreopoulos B."/>
            <person name="Baker S.E."/>
            <person name="Barry K."/>
            <person name="Bills G."/>
            <person name="Bluhm B.H."/>
            <person name="Cannon C."/>
            <person name="Castanera R."/>
            <person name="Culley D.E."/>
            <person name="Daum C."/>
            <person name="Ezra D."/>
            <person name="Gonzalez J.B."/>
            <person name="Henrissat B."/>
            <person name="Kuo A."/>
            <person name="Liang C."/>
            <person name="Lipzen A."/>
            <person name="Lutzoni F."/>
            <person name="Magnuson J."/>
            <person name="Mondo S."/>
            <person name="Nolan M."/>
            <person name="Ohm R."/>
            <person name="Pangilinan J."/>
            <person name="Park H.-J.H."/>
            <person name="Ramirez L."/>
            <person name="Alfaro M."/>
            <person name="Sun H."/>
            <person name="Tritt A."/>
            <person name="Yoshinaga Y."/>
            <person name="Zwiers L.-H.L."/>
            <person name="Turgeon B.G."/>
            <person name="Goodwin S.B."/>
            <person name="Spatafora J.W."/>
            <person name="Crous P.W."/>
            <person name="Grigoriev I.V."/>
        </authorList>
    </citation>
    <scope>NUCLEOTIDE SEQUENCE [LARGE SCALE GENOMIC DNA]</scope>
    <source>
        <strain evidence="2 3">CBS 611.86</strain>
    </source>
</reference>
<feature type="region of interest" description="Disordered" evidence="1">
    <location>
        <begin position="445"/>
        <end position="564"/>
    </location>
</feature>
<evidence type="ECO:0000313" key="2">
    <source>
        <dbReference type="EMBL" id="KAF2874920.1"/>
    </source>
</evidence>
<dbReference type="OrthoDB" id="5578001at2759"/>
<feature type="region of interest" description="Disordered" evidence="1">
    <location>
        <begin position="365"/>
        <end position="425"/>
    </location>
</feature>